<dbReference type="EMBL" id="MFGX01000031">
    <property type="protein sequence ID" value="OGF56550.1"/>
    <property type="molecule type" value="Genomic_DNA"/>
</dbReference>
<evidence type="ECO:0000313" key="2">
    <source>
        <dbReference type="Proteomes" id="UP000179157"/>
    </source>
</evidence>
<dbReference type="AlphaFoldDB" id="A0A1F5UZI1"/>
<proteinExistence type="predicted"/>
<accession>A0A1F5UZI1</accession>
<sequence>MKPNAKIVGIGVAVLLIAVAYWLGSYLATAQMGMPSAATAQTTEDPMARMAAAMERMAVAMERMGGMNSGSMMGDMMSGMMGGSGMMGQNMQSMMEQMMQDCPHMQGMAGSMMPSQPATPASPLTEAALTRTTMGEGIKVDATFLNPLLKPEEAAGKLVFKIALDTHSGDLMAYDLTKLAVLHTSEGLAVEKSFTWEPQSESSHHRVGLLKLDALAQGKPIIARATEYIELELKGIGMTSLLFKWEEAFLGKTKP</sequence>
<reference evidence="1 2" key="1">
    <citation type="journal article" date="2016" name="Nat. Commun.">
        <title>Thousands of microbial genomes shed light on interconnected biogeochemical processes in an aquifer system.</title>
        <authorList>
            <person name="Anantharaman K."/>
            <person name="Brown C.T."/>
            <person name="Hug L.A."/>
            <person name="Sharon I."/>
            <person name="Castelle C.J."/>
            <person name="Probst A.J."/>
            <person name="Thomas B.C."/>
            <person name="Singh A."/>
            <person name="Wilkins M.J."/>
            <person name="Karaoz U."/>
            <person name="Brodie E.L."/>
            <person name="Williams K.H."/>
            <person name="Hubbard S.S."/>
            <person name="Banfield J.F."/>
        </authorList>
    </citation>
    <scope>NUCLEOTIDE SEQUENCE [LARGE SCALE GENOMIC DNA]</scope>
    <source>
        <strain evidence="2">RBG_16_55_9</strain>
    </source>
</reference>
<dbReference type="Proteomes" id="UP000179157">
    <property type="component" value="Unassembled WGS sequence"/>
</dbReference>
<gene>
    <name evidence="1" type="ORF">A2Z21_06225</name>
</gene>
<evidence type="ECO:0000313" key="1">
    <source>
        <dbReference type="EMBL" id="OGF56550.1"/>
    </source>
</evidence>
<comment type="caution">
    <text evidence="1">The sequence shown here is derived from an EMBL/GenBank/DDBJ whole genome shotgun (WGS) entry which is preliminary data.</text>
</comment>
<protein>
    <submittedName>
        <fullName evidence="1">Uncharacterized protein</fullName>
    </submittedName>
</protein>
<organism evidence="1 2">
    <name type="scientific">Fraserbacteria sp. (strain RBG_16_55_9)</name>
    <dbReference type="NCBI Taxonomy" id="1817864"/>
    <lineage>
        <taxon>Bacteria</taxon>
        <taxon>Candidatus Fraseribacteriota</taxon>
    </lineage>
</organism>
<name>A0A1F5UZI1_FRAXR</name>